<dbReference type="Gene3D" id="3.40.50.620">
    <property type="entry name" value="HUPs"/>
    <property type="match status" value="1"/>
</dbReference>
<dbReference type="NCBIfam" id="TIGR00482">
    <property type="entry name" value="nicotinate (nicotinamide) nucleotide adenylyltransferase"/>
    <property type="match status" value="1"/>
</dbReference>
<dbReference type="EC" id="2.7.7.18" evidence="10"/>
<evidence type="ECO:0000256" key="9">
    <source>
        <dbReference type="ARBA" id="ARBA00048721"/>
    </source>
</evidence>
<comment type="function">
    <text evidence="1 10">Catalyzes the reversible adenylation of nicotinate mononucleotide (NaMN) to nicotinic acid adenine dinucleotide (NaAD).</text>
</comment>
<gene>
    <name evidence="10 12" type="primary">nadD</name>
    <name evidence="12" type="ORF">L1F29_09580</name>
</gene>
<dbReference type="SUPFAM" id="SSF52374">
    <property type="entry name" value="Nucleotidylyl transferase"/>
    <property type="match status" value="1"/>
</dbReference>
<dbReference type="PANTHER" id="PTHR39321:SF3">
    <property type="entry name" value="PHOSPHOPANTETHEINE ADENYLYLTRANSFERASE"/>
    <property type="match status" value="1"/>
</dbReference>
<dbReference type="HAMAP" id="MF_00244">
    <property type="entry name" value="NaMN_adenylyltr"/>
    <property type="match status" value="1"/>
</dbReference>
<evidence type="ECO:0000259" key="11">
    <source>
        <dbReference type="Pfam" id="PF01467"/>
    </source>
</evidence>
<sequence length="196" mass="22101">MIKVGLMGGTFDPIHIGHLIVAETAREACGLDEIWFIPSYAPPLKQNAPGADGEVRLEMVYRAIDFQPHFRAMDIELERGGVSYSIDTVLELQSLYPGRTFSYIIGSDRVNDLPAWHRIDELAKLVHFIGVERPGEPIVQSGLPAYIRDRLTVAEMPLIEISSTAIRKRRADGRSIRFLVPEKVYSFIMRNGLYES</sequence>
<accession>A0ABY5SHT1</accession>
<keyword evidence="8 10" id="KW-0520">NAD</keyword>
<comment type="catalytic activity">
    <reaction evidence="9 10">
        <text>nicotinate beta-D-ribonucleotide + ATP + H(+) = deamido-NAD(+) + diphosphate</text>
        <dbReference type="Rhea" id="RHEA:22860"/>
        <dbReference type="ChEBI" id="CHEBI:15378"/>
        <dbReference type="ChEBI" id="CHEBI:30616"/>
        <dbReference type="ChEBI" id="CHEBI:33019"/>
        <dbReference type="ChEBI" id="CHEBI:57502"/>
        <dbReference type="ChEBI" id="CHEBI:58437"/>
        <dbReference type="EC" id="2.7.7.18"/>
    </reaction>
</comment>
<evidence type="ECO:0000313" key="12">
    <source>
        <dbReference type="EMBL" id="UVI32040.1"/>
    </source>
</evidence>
<evidence type="ECO:0000256" key="6">
    <source>
        <dbReference type="ARBA" id="ARBA00022741"/>
    </source>
</evidence>
<evidence type="ECO:0000256" key="8">
    <source>
        <dbReference type="ARBA" id="ARBA00023027"/>
    </source>
</evidence>
<reference evidence="12" key="1">
    <citation type="submission" date="2022-01" db="EMBL/GenBank/DDBJ databases">
        <title>Paenibacillus spongiae sp. nov., isolated from marine sponge.</title>
        <authorList>
            <person name="Li Z."/>
            <person name="Zhang M."/>
        </authorList>
    </citation>
    <scope>NUCLEOTIDE SEQUENCE</scope>
    <source>
        <strain evidence="12">PHS-Z3</strain>
    </source>
</reference>
<dbReference type="GO" id="GO:0004515">
    <property type="term" value="F:nicotinate-nucleotide adenylyltransferase activity"/>
    <property type="evidence" value="ECO:0007669"/>
    <property type="project" value="UniProtKB-EC"/>
</dbReference>
<keyword evidence="4 10" id="KW-0808">Transferase</keyword>
<dbReference type="Pfam" id="PF01467">
    <property type="entry name" value="CTP_transf_like"/>
    <property type="match status" value="1"/>
</dbReference>
<comment type="similarity">
    <text evidence="10">Belongs to the NadD family.</text>
</comment>
<dbReference type="InterPro" id="IPR014729">
    <property type="entry name" value="Rossmann-like_a/b/a_fold"/>
</dbReference>
<dbReference type="EMBL" id="CP091430">
    <property type="protein sequence ID" value="UVI32040.1"/>
    <property type="molecule type" value="Genomic_DNA"/>
</dbReference>
<proteinExistence type="inferred from homology"/>
<keyword evidence="3 10" id="KW-0662">Pyridine nucleotide biosynthesis</keyword>
<keyword evidence="13" id="KW-1185">Reference proteome</keyword>
<comment type="pathway">
    <text evidence="2 10">Cofactor biosynthesis; NAD(+) biosynthesis; deamido-NAD(+) from nicotinate D-ribonucleotide: step 1/1.</text>
</comment>
<dbReference type="Proteomes" id="UP001057877">
    <property type="component" value="Chromosome"/>
</dbReference>
<evidence type="ECO:0000256" key="3">
    <source>
        <dbReference type="ARBA" id="ARBA00022642"/>
    </source>
</evidence>
<dbReference type="NCBIfam" id="NF000840">
    <property type="entry name" value="PRK00071.1-3"/>
    <property type="match status" value="1"/>
</dbReference>
<evidence type="ECO:0000256" key="4">
    <source>
        <dbReference type="ARBA" id="ARBA00022679"/>
    </source>
</evidence>
<evidence type="ECO:0000256" key="2">
    <source>
        <dbReference type="ARBA" id="ARBA00005019"/>
    </source>
</evidence>
<keyword evidence="7 10" id="KW-0067">ATP-binding</keyword>
<keyword evidence="6 10" id="KW-0547">Nucleotide-binding</keyword>
<organism evidence="12 13">
    <name type="scientific">Paenibacillus spongiae</name>
    <dbReference type="NCBI Taxonomy" id="2909671"/>
    <lineage>
        <taxon>Bacteria</taxon>
        <taxon>Bacillati</taxon>
        <taxon>Bacillota</taxon>
        <taxon>Bacilli</taxon>
        <taxon>Bacillales</taxon>
        <taxon>Paenibacillaceae</taxon>
        <taxon>Paenibacillus</taxon>
    </lineage>
</organism>
<dbReference type="NCBIfam" id="TIGR00125">
    <property type="entry name" value="cyt_tran_rel"/>
    <property type="match status" value="1"/>
</dbReference>
<evidence type="ECO:0000256" key="7">
    <source>
        <dbReference type="ARBA" id="ARBA00022840"/>
    </source>
</evidence>
<evidence type="ECO:0000256" key="1">
    <source>
        <dbReference type="ARBA" id="ARBA00002324"/>
    </source>
</evidence>
<evidence type="ECO:0000313" key="13">
    <source>
        <dbReference type="Proteomes" id="UP001057877"/>
    </source>
</evidence>
<keyword evidence="5 10" id="KW-0548">Nucleotidyltransferase</keyword>
<dbReference type="PANTHER" id="PTHR39321">
    <property type="entry name" value="NICOTINATE-NUCLEOTIDE ADENYLYLTRANSFERASE-RELATED"/>
    <property type="match status" value="1"/>
</dbReference>
<feature type="domain" description="Cytidyltransferase-like" evidence="11">
    <location>
        <begin position="6"/>
        <end position="169"/>
    </location>
</feature>
<protein>
    <recommendedName>
        <fullName evidence="10">Probable nicotinate-nucleotide adenylyltransferase</fullName>
        <ecNumber evidence="10">2.7.7.18</ecNumber>
    </recommendedName>
    <alternativeName>
        <fullName evidence="10">Deamido-NAD(+) diphosphorylase</fullName>
    </alternativeName>
    <alternativeName>
        <fullName evidence="10">Deamido-NAD(+) pyrophosphorylase</fullName>
    </alternativeName>
    <alternativeName>
        <fullName evidence="10">Nicotinate mononucleotide adenylyltransferase</fullName>
        <shortName evidence="10">NaMN adenylyltransferase</shortName>
    </alternativeName>
</protein>
<name>A0ABY5SHT1_9BACL</name>
<evidence type="ECO:0000256" key="5">
    <source>
        <dbReference type="ARBA" id="ARBA00022695"/>
    </source>
</evidence>
<evidence type="ECO:0000256" key="10">
    <source>
        <dbReference type="HAMAP-Rule" id="MF_00244"/>
    </source>
</evidence>
<dbReference type="InterPro" id="IPR004821">
    <property type="entry name" value="Cyt_trans-like"/>
</dbReference>
<dbReference type="CDD" id="cd02165">
    <property type="entry name" value="NMNAT"/>
    <property type="match status" value="1"/>
</dbReference>
<dbReference type="InterPro" id="IPR005248">
    <property type="entry name" value="NadD/NMNAT"/>
</dbReference>
<dbReference type="RefSeq" id="WP_258388100.1">
    <property type="nucleotide sequence ID" value="NZ_CP091430.1"/>
</dbReference>